<accession>A0A1M6BTC4</accession>
<evidence type="ECO:0000313" key="9">
    <source>
        <dbReference type="EMBL" id="SHI52015.1"/>
    </source>
</evidence>
<proteinExistence type="inferred from homology"/>
<reference evidence="9 10" key="1">
    <citation type="submission" date="2016-11" db="EMBL/GenBank/DDBJ databases">
        <authorList>
            <person name="Jaros S."/>
            <person name="Januszkiewicz K."/>
            <person name="Wedrychowicz H."/>
        </authorList>
    </citation>
    <scope>NUCLEOTIDE SEQUENCE [LARGE SCALE GENOMIC DNA]</scope>
    <source>
        <strain evidence="9 10">DSM 6191</strain>
    </source>
</reference>
<keyword evidence="2" id="KW-1003">Cell membrane</keyword>
<gene>
    <name evidence="9" type="ORF">SAMN02745941_03941</name>
</gene>
<dbReference type="GO" id="GO:0005886">
    <property type="term" value="C:plasma membrane"/>
    <property type="evidence" value="ECO:0007669"/>
    <property type="project" value="UniProtKB-SubCell"/>
</dbReference>
<dbReference type="GO" id="GO:0022857">
    <property type="term" value="F:transmembrane transporter activity"/>
    <property type="evidence" value="ECO:0007669"/>
    <property type="project" value="TreeGrafter"/>
</dbReference>
<feature type="transmembrane region" description="Helical" evidence="7">
    <location>
        <begin position="244"/>
        <end position="262"/>
    </location>
</feature>
<dbReference type="PANTHER" id="PTHR30572:SF4">
    <property type="entry name" value="ABC TRANSPORTER PERMEASE YTRF"/>
    <property type="match status" value="1"/>
</dbReference>
<dbReference type="EMBL" id="FQXU01000015">
    <property type="protein sequence ID" value="SHI52015.1"/>
    <property type="molecule type" value="Genomic_DNA"/>
</dbReference>
<dbReference type="InterPro" id="IPR050250">
    <property type="entry name" value="Macrolide_Exporter_MacB"/>
</dbReference>
<feature type="transmembrane region" description="Helical" evidence="7">
    <location>
        <begin position="329"/>
        <end position="354"/>
    </location>
</feature>
<dbReference type="InterPro" id="IPR003838">
    <property type="entry name" value="ABC3_permease_C"/>
</dbReference>
<dbReference type="PANTHER" id="PTHR30572">
    <property type="entry name" value="MEMBRANE COMPONENT OF TRANSPORTER-RELATED"/>
    <property type="match status" value="1"/>
</dbReference>
<dbReference type="Proteomes" id="UP000184241">
    <property type="component" value="Unassembled WGS sequence"/>
</dbReference>
<dbReference type="RefSeq" id="WP_073022288.1">
    <property type="nucleotide sequence ID" value="NZ_FQXU01000015.1"/>
</dbReference>
<protein>
    <submittedName>
        <fullName evidence="9">Putative ABC transport system permease protein</fullName>
    </submittedName>
</protein>
<feature type="transmembrane region" description="Helical" evidence="7">
    <location>
        <begin position="297"/>
        <end position="317"/>
    </location>
</feature>
<comment type="similarity">
    <text evidence="6">Belongs to the ABC-4 integral membrane protein family.</text>
</comment>
<feature type="transmembrane region" description="Helical" evidence="7">
    <location>
        <begin position="16"/>
        <end position="34"/>
    </location>
</feature>
<dbReference type="Pfam" id="PF02687">
    <property type="entry name" value="FtsX"/>
    <property type="match status" value="1"/>
</dbReference>
<evidence type="ECO:0000313" key="10">
    <source>
        <dbReference type="Proteomes" id="UP000184241"/>
    </source>
</evidence>
<evidence type="ECO:0000256" key="3">
    <source>
        <dbReference type="ARBA" id="ARBA00022692"/>
    </source>
</evidence>
<evidence type="ECO:0000256" key="2">
    <source>
        <dbReference type="ARBA" id="ARBA00022475"/>
    </source>
</evidence>
<evidence type="ECO:0000256" key="5">
    <source>
        <dbReference type="ARBA" id="ARBA00023136"/>
    </source>
</evidence>
<keyword evidence="3 7" id="KW-0812">Transmembrane</keyword>
<evidence type="ECO:0000259" key="8">
    <source>
        <dbReference type="Pfam" id="PF02687"/>
    </source>
</evidence>
<sequence length="372" mass="41360">MKPLSVSKYIKNNKKSYITSIIAIALSIILGYGVECFIESISESSYSSQVKPLEKAFTISRISDKEISLEYVDKLKKSDLVEKLIPTKISYVKYSTQGSVSNVRIFSILPEDREYFMNEYDITLEKGSLPEEGQKEIAIDERVATNNNVSIGDSLGDSKIVGILNSEYFLSLSSYSSTSDEVSRYKDISKDDLIKHEMVIFPNDDKRDDLDQLIRTFSKKDINYSILSEGMEKYQSGTASSKQILDALFVLIVIVMVVTLSSSKYAQFINRKIEFGILNALGYSRGMLMERALKEVLIFNLSGFVVGIILGVATSFIVTKAAFTDLGAIGVFISIKGIVISLLTPAFTALFTLIPIYRVLGKLDAITIIEEG</sequence>
<keyword evidence="5 7" id="KW-0472">Membrane</keyword>
<feature type="domain" description="ABC3 transporter permease C-terminal" evidence="8">
    <location>
        <begin position="249"/>
        <end position="360"/>
    </location>
</feature>
<organism evidence="9 10">
    <name type="scientific">Clostridium intestinale DSM 6191</name>
    <dbReference type="NCBI Taxonomy" id="1121320"/>
    <lineage>
        <taxon>Bacteria</taxon>
        <taxon>Bacillati</taxon>
        <taxon>Bacillota</taxon>
        <taxon>Clostridia</taxon>
        <taxon>Eubacteriales</taxon>
        <taxon>Clostridiaceae</taxon>
        <taxon>Clostridium</taxon>
    </lineage>
</organism>
<evidence type="ECO:0000256" key="1">
    <source>
        <dbReference type="ARBA" id="ARBA00004651"/>
    </source>
</evidence>
<evidence type="ECO:0000256" key="6">
    <source>
        <dbReference type="ARBA" id="ARBA00038076"/>
    </source>
</evidence>
<evidence type="ECO:0000256" key="7">
    <source>
        <dbReference type="SAM" id="Phobius"/>
    </source>
</evidence>
<dbReference type="AlphaFoldDB" id="A0A1M6BTC4"/>
<comment type="subcellular location">
    <subcellularLocation>
        <location evidence="1">Cell membrane</location>
        <topology evidence="1">Multi-pass membrane protein</topology>
    </subcellularLocation>
</comment>
<name>A0A1M6BTC4_9CLOT</name>
<evidence type="ECO:0000256" key="4">
    <source>
        <dbReference type="ARBA" id="ARBA00022989"/>
    </source>
</evidence>
<keyword evidence="4 7" id="KW-1133">Transmembrane helix</keyword>